<dbReference type="GO" id="GO:0006310">
    <property type="term" value="P:DNA recombination"/>
    <property type="evidence" value="ECO:0007669"/>
    <property type="project" value="UniProtKB-KW"/>
</dbReference>
<dbReference type="GO" id="GO:0015074">
    <property type="term" value="P:DNA integration"/>
    <property type="evidence" value="ECO:0007669"/>
    <property type="project" value="UniProtKB-KW"/>
</dbReference>
<dbReference type="Pfam" id="PF00665">
    <property type="entry name" value="rve"/>
    <property type="match status" value="1"/>
</dbReference>
<evidence type="ECO:0000256" key="11">
    <source>
        <dbReference type="ARBA" id="ARBA00022842"/>
    </source>
</evidence>
<evidence type="ECO:0000256" key="6">
    <source>
        <dbReference type="ARBA" id="ARBA00022741"/>
    </source>
</evidence>
<keyword evidence="14" id="KW-0808">Transferase</keyword>
<dbReference type="GO" id="GO:0004190">
    <property type="term" value="F:aspartic-type endopeptidase activity"/>
    <property type="evidence" value="ECO:0007669"/>
    <property type="project" value="UniProtKB-KW"/>
</dbReference>
<evidence type="ECO:0000256" key="18">
    <source>
        <dbReference type="SAM" id="MobiDB-lite"/>
    </source>
</evidence>
<keyword evidence="6" id="KW-0547">Nucleotide-binding</keyword>
<evidence type="ECO:0000256" key="9">
    <source>
        <dbReference type="ARBA" id="ARBA00022801"/>
    </source>
</evidence>
<keyword evidence="8" id="KW-0255">Endonuclease</keyword>
<organism evidence="20">
    <name type="scientific">Drosophila melanogaster</name>
    <name type="common">Fruit fly</name>
    <dbReference type="NCBI Taxonomy" id="7227"/>
    <lineage>
        <taxon>Eukaryota</taxon>
        <taxon>Metazoa</taxon>
        <taxon>Ecdysozoa</taxon>
        <taxon>Arthropoda</taxon>
        <taxon>Hexapoda</taxon>
        <taxon>Insecta</taxon>
        <taxon>Pterygota</taxon>
        <taxon>Neoptera</taxon>
        <taxon>Endopterygota</taxon>
        <taxon>Diptera</taxon>
        <taxon>Brachycera</taxon>
        <taxon>Muscomorpha</taxon>
        <taxon>Ephydroidea</taxon>
        <taxon>Drosophilidae</taxon>
        <taxon>Drosophila</taxon>
        <taxon>Sophophora</taxon>
    </lineage>
</organism>
<evidence type="ECO:0000259" key="19">
    <source>
        <dbReference type="PROSITE" id="PS50994"/>
    </source>
</evidence>
<keyword evidence="12" id="KW-0229">DNA integration</keyword>
<keyword evidence="14" id="KW-0548">Nucleotidyltransferase</keyword>
<feature type="region of interest" description="Disordered" evidence="18">
    <location>
        <begin position="437"/>
        <end position="494"/>
    </location>
</feature>
<sequence length="982" mass="110523">MRWIVVVFGKTQWCLDSGATSHMCCDRSVFTEFEEHTEKISLAGNGFLLAKGIGTVKLKTDLCTLVLNNVLFVPDLNGNFMSVSRAAQYKCFVNFGPHYADVIQEGERILRVMRAGNLYMFQGKHNSCFAAVDADGSLWHKRNGHLNTSSLQEMVRKKMVYGVEKVVFKPDAVCKTCMLAKIHVQPFPKTTRSRAEELLDMIHSDLCGPFSTPSLAGSKYFLTFIDDKSRRIFVYFLRKKDEVFTKFVEFKKLVERQTGRKIKCIRSDNGGEFVNNVFDDYLKAHGIARQLTIPHTPQQNGVAERANRTLVEMARCMLLQSELGEALWAEAINTAVYLRNRSTSRALQSKTPMEEWTGKIPAVSHLRVFGAIAVALDKGVHKGKFESKGKEYRMIGYSIAAKGYRLFDKEKRCVIEKQDVLFDESGSLVNHGNTIEFQFPATDDPEPQSDSNAREGDDTEPVGSSDDYESAAEAEEAEVHVGPGRPKIVRTGRPGRPKKQYNVLGVLMASDVEIPKSYEEAINSQYSAKWEEAMGLEYKALLANETWKLADLPRNRRCVACKWVYSLKRDVSGRIERFKARLVAKGCSQKFGVDYFETFSPVCRLESVRLILALAAEMQLYLHHMDVCTAYLNSELKDTVYMKQPQGFTDAANPDQVLLLRKAIYGLKQSGREWNSKLDGVLKDLGFKACNHEPCLYQQSGQGNLMLILVYVDDLILACQSREDMEDLKAKISESFECTDKGPLHLFLGMEVQRDGDLGEITLGHSQYIKELLRDYGSENCRPATTPLDAGHQVLCAGEQCQKVDAGQYQSTIGELMWLGLTTRPDMLHSVAKLAQRNQDPHSEHMVAVKHILRYLASTVDVKLHYQKCGQAFTGFVDADWGGDRLDRKSYTGYVFFLSGGPVSWRSEKQQSVALSSTEAEYMALTTACKEAIALRRLIVEIVCGDLKTPTVMHGDNLKCAAQLAKNPVHHSRTKHIDIRYH</sequence>
<keyword evidence="13" id="KW-0695">RNA-directed DNA polymerase</keyword>
<dbReference type="InterPro" id="IPR043502">
    <property type="entry name" value="DNA/RNA_pol_sf"/>
</dbReference>
<dbReference type="GO" id="GO:0005524">
    <property type="term" value="F:ATP binding"/>
    <property type="evidence" value="ECO:0007669"/>
    <property type="project" value="UniProtKB-KW"/>
</dbReference>
<evidence type="ECO:0000256" key="3">
    <source>
        <dbReference type="ARBA" id="ARBA00022670"/>
    </source>
</evidence>
<dbReference type="SUPFAM" id="SSF56672">
    <property type="entry name" value="DNA/RNA polymerases"/>
    <property type="match status" value="1"/>
</dbReference>
<evidence type="ECO:0000256" key="17">
    <source>
        <dbReference type="ARBA" id="ARBA00023268"/>
    </source>
</evidence>
<name>V9H104_DROME</name>
<keyword evidence="11" id="KW-0460">Magnesium</keyword>
<evidence type="ECO:0000256" key="10">
    <source>
        <dbReference type="ARBA" id="ARBA00022840"/>
    </source>
</evidence>
<dbReference type="InterPro" id="IPR039537">
    <property type="entry name" value="Retrotran_Ty1/copia-like"/>
</dbReference>
<dbReference type="InterPro" id="IPR057670">
    <property type="entry name" value="SH3_retrovirus"/>
</dbReference>
<dbReference type="Pfam" id="PF07727">
    <property type="entry name" value="RVT_2"/>
    <property type="match status" value="1"/>
</dbReference>
<dbReference type="PANTHER" id="PTHR42648">
    <property type="entry name" value="TRANSPOSASE, PUTATIVE-RELATED"/>
    <property type="match status" value="1"/>
</dbReference>
<dbReference type="InterPro" id="IPR036397">
    <property type="entry name" value="RNaseH_sf"/>
</dbReference>
<dbReference type="GO" id="GO:0042575">
    <property type="term" value="C:DNA polymerase complex"/>
    <property type="evidence" value="ECO:0007669"/>
    <property type="project" value="UniProtKB-ARBA"/>
</dbReference>
<dbReference type="SUPFAM" id="SSF53098">
    <property type="entry name" value="Ribonuclease H-like"/>
    <property type="match status" value="1"/>
</dbReference>
<keyword evidence="7" id="KW-0064">Aspartyl protease</keyword>
<proteinExistence type="predicted"/>
<evidence type="ECO:0000256" key="8">
    <source>
        <dbReference type="ARBA" id="ARBA00022759"/>
    </source>
</evidence>
<keyword evidence="15" id="KW-0917">Virion maturation</keyword>
<evidence type="ECO:0000256" key="1">
    <source>
        <dbReference type="ARBA" id="ARBA00002180"/>
    </source>
</evidence>
<evidence type="ECO:0000256" key="15">
    <source>
        <dbReference type="ARBA" id="ARBA00023113"/>
    </source>
</evidence>
<protein>
    <submittedName>
        <fullName evidence="20">Drosophila melanogaster retrotransposon 1731 sequence</fullName>
    </submittedName>
</protein>
<dbReference type="GO" id="GO:0003964">
    <property type="term" value="F:RNA-directed DNA polymerase activity"/>
    <property type="evidence" value="ECO:0007669"/>
    <property type="project" value="UniProtKB-KW"/>
</dbReference>
<evidence type="ECO:0000256" key="16">
    <source>
        <dbReference type="ARBA" id="ARBA00023172"/>
    </source>
</evidence>
<evidence type="ECO:0000256" key="13">
    <source>
        <dbReference type="ARBA" id="ARBA00022918"/>
    </source>
</evidence>
<keyword evidence="10" id="KW-0067">ATP-binding</keyword>
<keyword evidence="16" id="KW-0233">DNA recombination</keyword>
<dbReference type="FlyBase" id="FBgn0012032">
    <property type="gene designation" value="1731\RTase"/>
</dbReference>
<dbReference type="GO" id="GO:0004519">
    <property type="term" value="F:endonuclease activity"/>
    <property type="evidence" value="ECO:0007669"/>
    <property type="project" value="UniProtKB-KW"/>
</dbReference>
<keyword evidence="17" id="KW-0511">Multifunctional enzyme</keyword>
<dbReference type="InterPro" id="IPR012337">
    <property type="entry name" value="RNaseH-like_sf"/>
</dbReference>
<dbReference type="PROSITE" id="PS50994">
    <property type="entry name" value="INTEGRASE"/>
    <property type="match status" value="1"/>
</dbReference>
<evidence type="ECO:0000256" key="2">
    <source>
        <dbReference type="ARBA" id="ARBA00022612"/>
    </source>
</evidence>
<feature type="domain" description="Integrase catalytic" evidence="19">
    <location>
        <begin position="184"/>
        <end position="360"/>
    </location>
</feature>
<evidence type="ECO:0000256" key="7">
    <source>
        <dbReference type="ARBA" id="ARBA00022750"/>
    </source>
</evidence>
<evidence type="ECO:0000313" key="20">
    <source>
        <dbReference type="EMBL" id="CAA30503.1"/>
    </source>
</evidence>
<dbReference type="PANTHER" id="PTHR42648:SF11">
    <property type="entry name" value="TRANSPOSON TY4-P GAG-POL POLYPROTEIN"/>
    <property type="match status" value="1"/>
</dbReference>
<dbReference type="EMBL" id="X07656">
    <property type="protein sequence ID" value="CAA30503.1"/>
    <property type="molecule type" value="Genomic_DNA"/>
</dbReference>
<keyword evidence="5" id="KW-0479">Metal-binding</keyword>
<comment type="function">
    <text evidence="1">The aspartyl protease (PR) mediates the proteolytic cleavages of the Gag and Gag-Pol polyproteins after assembly of the VLP.</text>
</comment>
<evidence type="ECO:0000256" key="4">
    <source>
        <dbReference type="ARBA" id="ARBA00022722"/>
    </source>
</evidence>
<keyword evidence="3" id="KW-0645">Protease</keyword>
<dbReference type="Pfam" id="PF13976">
    <property type="entry name" value="gag_pre-integrs"/>
    <property type="match status" value="1"/>
</dbReference>
<keyword evidence="14" id="KW-0239">DNA-directed DNA polymerase</keyword>
<keyword evidence="2" id="KW-1188">Viral release from host cell</keyword>
<feature type="compositionally biased region" description="Acidic residues" evidence="18">
    <location>
        <begin position="466"/>
        <end position="476"/>
    </location>
</feature>
<dbReference type="InterPro" id="IPR001584">
    <property type="entry name" value="Integrase_cat-core"/>
</dbReference>
<keyword evidence="4" id="KW-0540">Nuclease</keyword>
<evidence type="ECO:0000256" key="14">
    <source>
        <dbReference type="ARBA" id="ARBA00022932"/>
    </source>
</evidence>
<dbReference type="GO" id="GO:0003676">
    <property type="term" value="F:nucleic acid binding"/>
    <property type="evidence" value="ECO:0007669"/>
    <property type="project" value="InterPro"/>
</dbReference>
<evidence type="ECO:0000313" key="21">
    <source>
        <dbReference type="FlyBase" id="FBgn0012032"/>
    </source>
</evidence>
<reference evidence="20" key="1">
    <citation type="journal article" date="1988" name="Nucleic Acids Res.">
        <title>Primary structure and functional organisation of drosophila 1731 retrotransposon.</title>
        <authorList>
            <person name="Fourcade F."/>
            <person name="D'Auriol L."/>
            <person name="Galibert F."/>
            <person name="Best-Belpomme M."/>
        </authorList>
    </citation>
    <scope>NUCLEOTIDE SEQUENCE</scope>
</reference>
<dbReference type="AlphaFoldDB" id="V9H104"/>
<dbReference type="CDD" id="cd09272">
    <property type="entry name" value="RNase_HI_RT_Ty1"/>
    <property type="match status" value="1"/>
</dbReference>
<dbReference type="GO" id="GO:0003887">
    <property type="term" value="F:DNA-directed DNA polymerase activity"/>
    <property type="evidence" value="ECO:0007669"/>
    <property type="project" value="UniProtKB-KW"/>
</dbReference>
<dbReference type="GO" id="GO:0006508">
    <property type="term" value="P:proteolysis"/>
    <property type="evidence" value="ECO:0007669"/>
    <property type="project" value="UniProtKB-KW"/>
</dbReference>
<dbReference type="InterPro" id="IPR054722">
    <property type="entry name" value="PolX-like_BBD"/>
</dbReference>
<evidence type="ECO:0000256" key="5">
    <source>
        <dbReference type="ARBA" id="ARBA00022723"/>
    </source>
</evidence>
<keyword evidence="9" id="KW-0378">Hydrolase</keyword>
<gene>
    <name evidence="21" type="primary">RTase</name>
</gene>
<dbReference type="Pfam" id="PF25597">
    <property type="entry name" value="SH3_retrovirus"/>
    <property type="match status" value="1"/>
</dbReference>
<dbReference type="GO" id="GO:0046872">
    <property type="term" value="F:metal ion binding"/>
    <property type="evidence" value="ECO:0007669"/>
    <property type="project" value="UniProtKB-KW"/>
</dbReference>
<accession>V9H104</accession>
<dbReference type="Pfam" id="PF22936">
    <property type="entry name" value="Pol_BBD"/>
    <property type="match status" value="1"/>
</dbReference>
<dbReference type="InterPro" id="IPR013103">
    <property type="entry name" value="RVT_2"/>
</dbReference>
<reference evidence="20" key="2">
    <citation type="journal article" date="1991" name="Nucleic Acids Res.">
        <title>A short 5' region of the long terminal repeat is required for regulation by hormone and heat shock of Drosophila retrotransposon 1731.</title>
        <authorList>
            <person name="Ziarczyk P."/>
            <person name="Best-Belpomme M."/>
        </authorList>
    </citation>
    <scope>NUCLEOTIDE SEQUENCE</scope>
</reference>
<evidence type="ECO:0000256" key="12">
    <source>
        <dbReference type="ARBA" id="ARBA00022908"/>
    </source>
</evidence>
<dbReference type="Gene3D" id="3.30.420.10">
    <property type="entry name" value="Ribonuclease H-like superfamily/Ribonuclease H"/>
    <property type="match status" value="1"/>
</dbReference>
<dbReference type="InterPro" id="IPR025724">
    <property type="entry name" value="GAG-pre-integrase_dom"/>
</dbReference>